<gene>
    <name evidence="6" type="ORF">ACK2TP_02160</name>
</gene>
<keyword evidence="2" id="KW-0597">Phosphoprotein</keyword>
<evidence type="ECO:0000313" key="6">
    <source>
        <dbReference type="EMBL" id="MFN2974559.1"/>
    </source>
</evidence>
<organism evidence="6 7">
    <name type="scientific">Terriglobus aquaticus</name>
    <dbReference type="NCBI Taxonomy" id="940139"/>
    <lineage>
        <taxon>Bacteria</taxon>
        <taxon>Pseudomonadati</taxon>
        <taxon>Acidobacteriota</taxon>
        <taxon>Terriglobia</taxon>
        <taxon>Terriglobales</taxon>
        <taxon>Acidobacteriaceae</taxon>
        <taxon>Terriglobus</taxon>
    </lineage>
</organism>
<evidence type="ECO:0000313" key="7">
    <source>
        <dbReference type="Proteomes" id="UP001634747"/>
    </source>
</evidence>
<evidence type="ECO:0000256" key="3">
    <source>
        <dbReference type="SAM" id="MobiDB-lite"/>
    </source>
</evidence>
<feature type="domain" description="HTH LytTR-type" evidence="5">
    <location>
        <begin position="230"/>
        <end position="296"/>
    </location>
</feature>
<feature type="region of interest" description="Disordered" evidence="3">
    <location>
        <begin position="128"/>
        <end position="148"/>
    </location>
</feature>
<dbReference type="Gene3D" id="2.20.25.10">
    <property type="match status" value="1"/>
</dbReference>
<dbReference type="SMART" id="SM00850">
    <property type="entry name" value="LytTR"/>
    <property type="match status" value="1"/>
</dbReference>
<dbReference type="InterPro" id="IPR001789">
    <property type="entry name" value="Sig_transdc_resp-reg_receiver"/>
</dbReference>
<feature type="compositionally biased region" description="Polar residues" evidence="3">
    <location>
        <begin position="129"/>
        <end position="147"/>
    </location>
</feature>
<evidence type="ECO:0000256" key="2">
    <source>
        <dbReference type="PROSITE-ProRule" id="PRU00169"/>
    </source>
</evidence>
<dbReference type="CDD" id="cd17532">
    <property type="entry name" value="REC_LytTR_AlgR-like"/>
    <property type="match status" value="1"/>
</dbReference>
<feature type="modified residue" description="4-aspartylphosphate" evidence="2">
    <location>
        <position position="55"/>
    </location>
</feature>
<keyword evidence="1" id="KW-0238">DNA-binding</keyword>
<name>A0ABW9KIX1_9BACT</name>
<feature type="domain" description="Response regulatory" evidence="4">
    <location>
        <begin position="4"/>
        <end position="126"/>
    </location>
</feature>
<evidence type="ECO:0000259" key="5">
    <source>
        <dbReference type="PROSITE" id="PS50930"/>
    </source>
</evidence>
<reference evidence="6 7" key="1">
    <citation type="submission" date="2024-12" db="EMBL/GenBank/DDBJ databases">
        <authorList>
            <person name="Lee Y."/>
        </authorList>
    </citation>
    <scope>NUCLEOTIDE SEQUENCE [LARGE SCALE GENOMIC DNA]</scope>
    <source>
        <strain evidence="6 7">03SUJ4</strain>
    </source>
</reference>
<dbReference type="RefSeq" id="WP_263413878.1">
    <property type="nucleotide sequence ID" value="NZ_BAABBH010000001.1"/>
</dbReference>
<dbReference type="PANTHER" id="PTHR48111:SF69">
    <property type="entry name" value="RESPONSE REGULATOR RECEIVER"/>
    <property type="match status" value="1"/>
</dbReference>
<dbReference type="PROSITE" id="PS50110">
    <property type="entry name" value="RESPONSE_REGULATORY"/>
    <property type="match status" value="1"/>
</dbReference>
<dbReference type="InterPro" id="IPR007492">
    <property type="entry name" value="LytTR_DNA-bd_dom"/>
</dbReference>
<keyword evidence="7" id="KW-1185">Reference proteome</keyword>
<comment type="caution">
    <text evidence="6">The sequence shown here is derived from an EMBL/GenBank/DDBJ whole genome shotgun (WGS) entry which is preliminary data.</text>
</comment>
<dbReference type="Pfam" id="PF04397">
    <property type="entry name" value="LytTR"/>
    <property type="match status" value="1"/>
</dbReference>
<protein>
    <submittedName>
        <fullName evidence="6">LytR/AlgR family response regulator transcription factor</fullName>
    </submittedName>
</protein>
<evidence type="ECO:0000259" key="4">
    <source>
        <dbReference type="PROSITE" id="PS50110"/>
    </source>
</evidence>
<dbReference type="Proteomes" id="UP001634747">
    <property type="component" value="Unassembled WGS sequence"/>
</dbReference>
<dbReference type="SUPFAM" id="SSF52172">
    <property type="entry name" value="CheY-like"/>
    <property type="match status" value="1"/>
</dbReference>
<dbReference type="Gene3D" id="3.40.50.2300">
    <property type="match status" value="1"/>
</dbReference>
<dbReference type="EMBL" id="JBJYXY010000001">
    <property type="protein sequence ID" value="MFN2974559.1"/>
    <property type="molecule type" value="Genomic_DNA"/>
</dbReference>
<evidence type="ECO:0000256" key="1">
    <source>
        <dbReference type="ARBA" id="ARBA00023125"/>
    </source>
</evidence>
<dbReference type="SMART" id="SM00448">
    <property type="entry name" value="REC"/>
    <property type="match status" value="1"/>
</dbReference>
<proteinExistence type="predicted"/>
<dbReference type="InterPro" id="IPR039420">
    <property type="entry name" value="WalR-like"/>
</dbReference>
<dbReference type="PANTHER" id="PTHR48111">
    <property type="entry name" value="REGULATOR OF RPOS"/>
    <property type="match status" value="1"/>
</dbReference>
<dbReference type="Gene3D" id="2.40.50.40">
    <property type="match status" value="1"/>
</dbReference>
<sequence>MGLTAVVVDDEPLARRELHYLLGRIGDVDVVAEASNGIEAVETIRNAAPDVVFLDVQMPGLDGFAVLKKLIDAKALTPEREEPMPEVVFATAFDQYAVRAFEVNAIDYLLKPFEERRVRQAIEKVRARQQASASSNGQTTIETVPQASSEERLESLLKLLELQAGATQAGAATAQAGPARGTRVRSGKVVVRSGQRLLLVEERDVSFASIEEGAISVVTPQMEGLANCRTIEELAEQVDPNSFWRAHRSYLVNIAHIREVVPWFKSTYLLRMDDRKQTEIPVARAQIKRLRELFNL</sequence>
<dbReference type="InterPro" id="IPR011006">
    <property type="entry name" value="CheY-like_superfamily"/>
</dbReference>
<dbReference type="PROSITE" id="PS50930">
    <property type="entry name" value="HTH_LYTTR"/>
    <property type="match status" value="1"/>
</dbReference>
<dbReference type="Pfam" id="PF00072">
    <property type="entry name" value="Response_reg"/>
    <property type="match status" value="1"/>
</dbReference>
<accession>A0ABW9KIX1</accession>